<organism evidence="1 2">
    <name type="scientific">Heyndrickxia coagulans 36D1</name>
    <dbReference type="NCBI Taxonomy" id="345219"/>
    <lineage>
        <taxon>Bacteria</taxon>
        <taxon>Bacillati</taxon>
        <taxon>Bacillota</taxon>
        <taxon>Bacilli</taxon>
        <taxon>Bacillales</taxon>
        <taxon>Bacillaceae</taxon>
        <taxon>Heyndrickxia</taxon>
    </lineage>
</organism>
<dbReference type="EMBL" id="CP003056">
    <property type="protein sequence ID" value="AEP01008.1"/>
    <property type="molecule type" value="Genomic_DNA"/>
</dbReference>
<sequence>MKYKIIIIIHKAGAKPVQTVDGKDFEGHFSVKFPRYEDGVLVMEYRKPGSKQPNYELVDEIPKEAIPGSESPDNLLCL</sequence>
<dbReference type="Proteomes" id="UP000009283">
    <property type="component" value="Chromosome"/>
</dbReference>
<reference evidence="1 2" key="1">
    <citation type="journal article" date="2011" name="Stand. Genomic Sci.">
        <title>Complete Genome Sequence of a thermotolerant sporogenic lactic acid bacterium, Bacillus coagulans strain 36D1.</title>
        <authorList>
            <person name="Rhee M.S."/>
            <person name="Moritz B.E."/>
            <person name="Xie G."/>
            <person name="Glavina Del Rio T."/>
            <person name="Dalin E."/>
            <person name="Tice H."/>
            <person name="Bruce D."/>
            <person name="Goodwin L."/>
            <person name="Chertkov O."/>
            <person name="Brettin T."/>
            <person name="Han C."/>
            <person name="Detter C."/>
            <person name="Pitluck S."/>
            <person name="Land M.L."/>
            <person name="Patel M."/>
            <person name="Ou M."/>
            <person name="Harbrucker R."/>
            <person name="Ingram L.O."/>
            <person name="Shanmugam K.T."/>
        </authorList>
    </citation>
    <scope>NUCLEOTIDE SEQUENCE [LARGE SCALE GENOMIC DNA]</scope>
    <source>
        <strain evidence="1 2">36D1</strain>
    </source>
</reference>
<dbReference type="KEGG" id="bag:Bcoa_1821"/>
<dbReference type="RefSeq" id="WP_014097092.1">
    <property type="nucleotide sequence ID" value="NC_016023.1"/>
</dbReference>
<dbReference type="HOGENOM" id="CLU_2614545_0_0_9"/>
<name>G2TK07_HEYCO</name>
<evidence type="ECO:0000313" key="1">
    <source>
        <dbReference type="EMBL" id="AEP01008.1"/>
    </source>
</evidence>
<proteinExistence type="predicted"/>
<gene>
    <name evidence="1" type="ORF">Bcoa_1821</name>
</gene>
<dbReference type="AlphaFoldDB" id="G2TK07"/>
<accession>G2TK07</accession>
<protein>
    <submittedName>
        <fullName evidence="1">Uncharacterized protein</fullName>
    </submittedName>
</protein>
<evidence type="ECO:0000313" key="2">
    <source>
        <dbReference type="Proteomes" id="UP000009283"/>
    </source>
</evidence>